<evidence type="ECO:0000256" key="1">
    <source>
        <dbReference type="SAM" id="MobiDB-lite"/>
    </source>
</evidence>
<feature type="region of interest" description="Disordered" evidence="1">
    <location>
        <begin position="97"/>
        <end position="131"/>
    </location>
</feature>
<organism evidence="2 3">
    <name type="scientific">Thelohanellus kitauei</name>
    <name type="common">Myxosporean</name>
    <dbReference type="NCBI Taxonomy" id="669202"/>
    <lineage>
        <taxon>Eukaryota</taxon>
        <taxon>Metazoa</taxon>
        <taxon>Cnidaria</taxon>
        <taxon>Myxozoa</taxon>
        <taxon>Myxosporea</taxon>
        <taxon>Bivalvulida</taxon>
        <taxon>Platysporina</taxon>
        <taxon>Myxobolidae</taxon>
        <taxon>Thelohanellus</taxon>
    </lineage>
</organism>
<accession>A0A0C2MVD0</accession>
<evidence type="ECO:0000313" key="2">
    <source>
        <dbReference type="EMBL" id="KII71316.1"/>
    </source>
</evidence>
<reference evidence="2 3" key="1">
    <citation type="journal article" date="2014" name="Genome Biol. Evol.">
        <title>The genome of the myxosporean Thelohanellus kitauei shows adaptations to nutrient acquisition within its fish host.</title>
        <authorList>
            <person name="Yang Y."/>
            <person name="Xiong J."/>
            <person name="Zhou Z."/>
            <person name="Huo F."/>
            <person name="Miao W."/>
            <person name="Ran C."/>
            <person name="Liu Y."/>
            <person name="Zhang J."/>
            <person name="Feng J."/>
            <person name="Wang M."/>
            <person name="Wang M."/>
            <person name="Wang L."/>
            <person name="Yao B."/>
        </authorList>
    </citation>
    <scope>NUCLEOTIDE SEQUENCE [LARGE SCALE GENOMIC DNA]</scope>
    <source>
        <strain evidence="2">Wuqing</strain>
    </source>
</reference>
<dbReference type="Proteomes" id="UP000031668">
    <property type="component" value="Unassembled WGS sequence"/>
</dbReference>
<gene>
    <name evidence="2" type="ORF">RF11_03715</name>
</gene>
<name>A0A0C2MVD0_THEKT</name>
<comment type="caution">
    <text evidence="2">The sequence shown here is derived from an EMBL/GenBank/DDBJ whole genome shotgun (WGS) entry which is preliminary data.</text>
</comment>
<sequence length="131" mass="15474">MDSEFDFLFSCGYIPLTKGKSHSELIHEPQPRQDLDASFSKPVHHNTYDGQYYIDNQVLYAVMVKNRFDGKQSDKNNRKNVISSKYDKIMYVPDYCNEDDPKVNTRTQPHRSNQLEDKRLKKPIEEKTDRN</sequence>
<protein>
    <submittedName>
        <fullName evidence="2">Uncharacterized protein</fullName>
    </submittedName>
</protein>
<feature type="compositionally biased region" description="Basic and acidic residues" evidence="1">
    <location>
        <begin position="113"/>
        <end position="131"/>
    </location>
</feature>
<keyword evidence="3" id="KW-1185">Reference proteome</keyword>
<evidence type="ECO:0000313" key="3">
    <source>
        <dbReference type="Proteomes" id="UP000031668"/>
    </source>
</evidence>
<dbReference type="EMBL" id="JWZT01001801">
    <property type="protein sequence ID" value="KII71316.1"/>
    <property type="molecule type" value="Genomic_DNA"/>
</dbReference>
<proteinExistence type="predicted"/>
<dbReference type="AlphaFoldDB" id="A0A0C2MVD0"/>